<dbReference type="OrthoDB" id="6415022at2759"/>
<comment type="caution">
    <text evidence="3">The sequence shown here is derived from an EMBL/GenBank/DDBJ whole genome shotgun (WGS) entry which is preliminary data.</text>
</comment>
<dbReference type="PANTHER" id="PTHR13136:SF11">
    <property type="entry name" value="TESTIS-EXPRESSED PROTEIN 30"/>
    <property type="match status" value="1"/>
</dbReference>
<proteinExistence type="predicted"/>
<protein>
    <recommendedName>
        <fullName evidence="2">KANL3/Tex30 alpha/beta hydrolase-like domain-containing protein</fullName>
    </recommendedName>
</protein>
<sequence length="393" mass="41488">MAFREVSKEVTVKVGKPATPVKLTLPEPSCPVVAGVVLTHGAGGDMDSGYLPRLAAALAVAGISCLRFTCRTLHLPTRVNAIQAVLSEAASSWSETAAVPCWFCAGHSMGGRAACQVAYSNWQQQEQEQERRQKKQQAPPQVEEKEKGQGVVAAANQTRSVKKRNLAATAPGGEPALTSAARGAMEKMTKRTRGAVGTNGKLACVVHGSGSGGEEGPGGGGGGGSSGVQRLIQPEAESARDCSGAGPSAGGNAGSPRVVGCLLLSYPLHPPDKPDQLRDDPLCKLRCPLLFVRGSRDEFSQEKLFAGVMERMVSTRVQVHTVEGGDHSLKVPRGKRKLRVDDAEHVSEEAVQDRDGGVEDTDQMQEVLRAVISFVKEVAGDAWVRAKAENKLE</sequence>
<organism evidence="3 5">
    <name type="scientific">Volvox reticuliferus</name>
    <dbReference type="NCBI Taxonomy" id="1737510"/>
    <lineage>
        <taxon>Eukaryota</taxon>
        <taxon>Viridiplantae</taxon>
        <taxon>Chlorophyta</taxon>
        <taxon>core chlorophytes</taxon>
        <taxon>Chlorophyceae</taxon>
        <taxon>CS clade</taxon>
        <taxon>Chlamydomonadales</taxon>
        <taxon>Volvocaceae</taxon>
        <taxon>Volvox</taxon>
    </lineage>
</organism>
<gene>
    <name evidence="3" type="ORF">Vretifemale_18527</name>
    <name evidence="4" type="ORF">Vretimale_16824</name>
</gene>
<dbReference type="SUPFAM" id="SSF53474">
    <property type="entry name" value="alpha/beta-Hydrolases"/>
    <property type="match status" value="1"/>
</dbReference>
<name>A0A8J4CXC7_9CHLO</name>
<feature type="domain" description="KANL3/Tex30 alpha/beta hydrolase-like" evidence="2">
    <location>
        <begin position="254"/>
        <end position="345"/>
    </location>
</feature>
<feature type="region of interest" description="Disordered" evidence="1">
    <location>
        <begin position="206"/>
        <end position="229"/>
    </location>
</feature>
<evidence type="ECO:0000313" key="3">
    <source>
        <dbReference type="EMBL" id="GIL90792.1"/>
    </source>
</evidence>
<dbReference type="Proteomes" id="UP000747110">
    <property type="component" value="Unassembled WGS sequence"/>
</dbReference>
<dbReference type="Pfam" id="PF20408">
    <property type="entry name" value="Abhydrolase_11"/>
    <property type="match status" value="2"/>
</dbReference>
<dbReference type="PANTHER" id="PTHR13136">
    <property type="entry name" value="TESTIS DEVELOPMENT PROTEIN PRTD"/>
    <property type="match status" value="1"/>
</dbReference>
<keyword evidence="5" id="KW-1185">Reference proteome</keyword>
<evidence type="ECO:0000256" key="1">
    <source>
        <dbReference type="SAM" id="MobiDB-lite"/>
    </source>
</evidence>
<evidence type="ECO:0000259" key="2">
    <source>
        <dbReference type="Pfam" id="PF20408"/>
    </source>
</evidence>
<evidence type="ECO:0000313" key="5">
    <source>
        <dbReference type="Proteomes" id="UP000747110"/>
    </source>
</evidence>
<dbReference type="AlphaFoldDB" id="A0A8J4CXC7"/>
<dbReference type="InterPro" id="IPR029058">
    <property type="entry name" value="AB_hydrolase_fold"/>
</dbReference>
<feature type="domain" description="KANL3/Tex30 alpha/beta hydrolase-like" evidence="2">
    <location>
        <begin position="35"/>
        <end position="120"/>
    </location>
</feature>
<dbReference type="InterPro" id="IPR026555">
    <property type="entry name" value="NSL3/Tex30"/>
</dbReference>
<feature type="compositionally biased region" description="Gly residues" evidence="1">
    <location>
        <begin position="209"/>
        <end position="226"/>
    </location>
</feature>
<dbReference type="Proteomes" id="UP000722791">
    <property type="component" value="Unassembled WGS sequence"/>
</dbReference>
<evidence type="ECO:0000313" key="4">
    <source>
        <dbReference type="EMBL" id="GIM13756.1"/>
    </source>
</evidence>
<dbReference type="InterPro" id="IPR046879">
    <property type="entry name" value="KANL3/Tex30_Abhydrolase"/>
</dbReference>
<reference evidence="3" key="1">
    <citation type="journal article" date="2021" name="Proc. Natl. Acad. Sci. U.S.A.">
        <title>Three genomes in the algal genus Volvox reveal the fate of a haploid sex-determining region after a transition to homothallism.</title>
        <authorList>
            <person name="Yamamoto K."/>
            <person name="Hamaji T."/>
            <person name="Kawai-Toyooka H."/>
            <person name="Matsuzaki R."/>
            <person name="Takahashi F."/>
            <person name="Nishimura Y."/>
            <person name="Kawachi M."/>
            <person name="Noguchi H."/>
            <person name="Minakuchi Y."/>
            <person name="Umen J.G."/>
            <person name="Toyoda A."/>
            <person name="Nozaki H."/>
        </authorList>
    </citation>
    <scope>NUCLEOTIDE SEQUENCE</scope>
    <source>
        <strain evidence="4">NIES-3785</strain>
        <strain evidence="3">NIES-3786</strain>
    </source>
</reference>
<accession>A0A8J4CXC7</accession>
<feature type="region of interest" description="Disordered" evidence="1">
    <location>
        <begin position="126"/>
        <end position="194"/>
    </location>
</feature>
<dbReference type="Gene3D" id="3.40.50.1820">
    <property type="entry name" value="alpha/beta hydrolase"/>
    <property type="match status" value="2"/>
</dbReference>
<dbReference type="EMBL" id="BNCP01000060">
    <property type="protein sequence ID" value="GIL90792.1"/>
    <property type="molecule type" value="Genomic_DNA"/>
</dbReference>
<dbReference type="EMBL" id="BNCQ01000051">
    <property type="protein sequence ID" value="GIM13756.1"/>
    <property type="molecule type" value="Genomic_DNA"/>
</dbReference>